<keyword evidence="1" id="KW-0285">Flavoprotein</keyword>
<dbReference type="InterPro" id="IPR036661">
    <property type="entry name" value="Luciferase-like_sf"/>
</dbReference>
<dbReference type="InterPro" id="IPR051260">
    <property type="entry name" value="Diverse_substr_monoxygenases"/>
</dbReference>
<keyword evidence="8" id="KW-1185">Reference proteome</keyword>
<feature type="domain" description="Luciferase-like" evidence="6">
    <location>
        <begin position="25"/>
        <end position="377"/>
    </location>
</feature>
<keyword evidence="4 7" id="KW-0503">Monooxygenase</keyword>
<sequence>MTRKREIHLGLFLQGAGHHVSGWRHPHAEAGSENFDLLRRVSQIAEAAKFDMVFLADGLTSGIDAHPSTIARFEPLTLLSALAVVTDKIGLAATASTTYGEPYHTARAFASIDHLSHGRAAWNVVTTSYARTANNFSKAHPEHDERYAVAQEFVDVVRGLWDSWDDDAFVKDKQSGVYADPAKLHVLDHKGKYFSVKGPLNIPRAPQGHPILIQAGSSGPGQDLAARTAEVVFTAQQSLEEAQAFYKSVKERVARFGRQPDEVAIMPGFLPVIGRTAREAEDKLAELDKWTDIKSAMPLLEERIGHSLADYDVDGPLPDLPISDQLRSRAELLTALARRENLTIRQLALRVAAGRGHHIVLGTPVEIADRMQQWFESRAADGFNVMPPFFPEGLEDFTQMVVPILQERGLFRTQYDGSTLREHLGLARPALISPCAKYWLDIRRQRNQAGRT</sequence>
<evidence type="ECO:0000256" key="4">
    <source>
        <dbReference type="ARBA" id="ARBA00023033"/>
    </source>
</evidence>
<proteinExistence type="inferred from homology"/>
<keyword evidence="3" id="KW-0560">Oxidoreductase</keyword>
<dbReference type="EMBL" id="NWSL01000005">
    <property type="protein sequence ID" value="PDS52196.1"/>
    <property type="molecule type" value="Genomic_DNA"/>
</dbReference>
<dbReference type="NCBIfam" id="TIGR03860">
    <property type="entry name" value="FMN_nitrolo"/>
    <property type="match status" value="1"/>
</dbReference>
<gene>
    <name evidence="7" type="ORF">CO662_10335</name>
</gene>
<accession>A0ABX4JAQ5</accession>
<protein>
    <submittedName>
        <fullName evidence="7">Nitrilotriacetate monooxygenase</fullName>
    </submittedName>
</protein>
<dbReference type="CDD" id="cd01095">
    <property type="entry name" value="Nitrilotriacetate_monoxgenase"/>
    <property type="match status" value="1"/>
</dbReference>
<comment type="caution">
    <text evidence="7">The sequence shown here is derived from an EMBL/GenBank/DDBJ whole genome shotgun (WGS) entry which is preliminary data.</text>
</comment>
<dbReference type="InterPro" id="IPR016215">
    <property type="entry name" value="NTA_MOA"/>
</dbReference>
<evidence type="ECO:0000256" key="3">
    <source>
        <dbReference type="ARBA" id="ARBA00023002"/>
    </source>
</evidence>
<evidence type="ECO:0000256" key="1">
    <source>
        <dbReference type="ARBA" id="ARBA00022630"/>
    </source>
</evidence>
<dbReference type="RefSeq" id="WP_097543046.1">
    <property type="nucleotide sequence ID" value="NZ_NWSK01000007.1"/>
</dbReference>
<keyword evidence="2" id="KW-0288">FMN</keyword>
<dbReference type="PANTHER" id="PTHR30011:SF16">
    <property type="entry name" value="C2H2 FINGER DOMAIN TRANSCRIPTION FACTOR (EUROFUNG)-RELATED"/>
    <property type="match status" value="1"/>
</dbReference>
<dbReference type="PIRSF" id="PIRSF000337">
    <property type="entry name" value="NTA_MOA"/>
    <property type="match status" value="1"/>
</dbReference>
<dbReference type="SUPFAM" id="SSF51679">
    <property type="entry name" value="Bacterial luciferase-like"/>
    <property type="match status" value="1"/>
</dbReference>
<evidence type="ECO:0000256" key="2">
    <source>
        <dbReference type="ARBA" id="ARBA00022643"/>
    </source>
</evidence>
<evidence type="ECO:0000313" key="7">
    <source>
        <dbReference type="EMBL" id="PDS52196.1"/>
    </source>
</evidence>
<evidence type="ECO:0000256" key="5">
    <source>
        <dbReference type="ARBA" id="ARBA00033748"/>
    </source>
</evidence>
<dbReference type="PANTHER" id="PTHR30011">
    <property type="entry name" value="ALKANESULFONATE MONOOXYGENASE-RELATED"/>
    <property type="match status" value="1"/>
</dbReference>
<dbReference type="Pfam" id="PF00296">
    <property type="entry name" value="Bac_luciferase"/>
    <property type="match status" value="1"/>
</dbReference>
<reference evidence="7 8" key="1">
    <citation type="submission" date="2017-09" db="EMBL/GenBank/DDBJ databases">
        <title>Comparative genomics of rhizobia isolated from Phaseolus vulgaris in China.</title>
        <authorList>
            <person name="Tong W."/>
        </authorList>
    </citation>
    <scope>NUCLEOTIDE SEQUENCE [LARGE SCALE GENOMIC DNA]</scope>
    <source>
        <strain evidence="7 8">Y27</strain>
    </source>
</reference>
<comment type="similarity">
    <text evidence="5">Belongs to the NtaA/SnaA/DszA monooxygenase family.</text>
</comment>
<evidence type="ECO:0000313" key="8">
    <source>
        <dbReference type="Proteomes" id="UP000219972"/>
    </source>
</evidence>
<evidence type="ECO:0000259" key="6">
    <source>
        <dbReference type="Pfam" id="PF00296"/>
    </source>
</evidence>
<organism evidence="7 8">
    <name type="scientific">Rhizobium anhuiense</name>
    <dbReference type="NCBI Taxonomy" id="1184720"/>
    <lineage>
        <taxon>Bacteria</taxon>
        <taxon>Pseudomonadati</taxon>
        <taxon>Pseudomonadota</taxon>
        <taxon>Alphaproteobacteria</taxon>
        <taxon>Hyphomicrobiales</taxon>
        <taxon>Rhizobiaceae</taxon>
        <taxon>Rhizobium/Agrobacterium group</taxon>
        <taxon>Rhizobium</taxon>
    </lineage>
</organism>
<dbReference type="InterPro" id="IPR011251">
    <property type="entry name" value="Luciferase-like_dom"/>
</dbReference>
<dbReference type="Proteomes" id="UP000219972">
    <property type="component" value="Unassembled WGS sequence"/>
</dbReference>
<dbReference type="GO" id="GO:0004497">
    <property type="term" value="F:monooxygenase activity"/>
    <property type="evidence" value="ECO:0007669"/>
    <property type="project" value="UniProtKB-KW"/>
</dbReference>
<name>A0ABX4JAQ5_9HYPH</name>
<dbReference type="Gene3D" id="3.20.20.30">
    <property type="entry name" value="Luciferase-like domain"/>
    <property type="match status" value="1"/>
</dbReference>